<feature type="transmembrane region" description="Helical" evidence="7">
    <location>
        <begin position="451"/>
        <end position="470"/>
    </location>
</feature>
<feature type="transmembrane region" description="Helical" evidence="7">
    <location>
        <begin position="376"/>
        <end position="398"/>
    </location>
</feature>
<evidence type="ECO:0000256" key="6">
    <source>
        <dbReference type="SAM" id="MobiDB-lite"/>
    </source>
</evidence>
<dbReference type="PROSITE" id="PS50850">
    <property type="entry name" value="MFS"/>
    <property type="match status" value="1"/>
</dbReference>
<evidence type="ECO:0000259" key="8">
    <source>
        <dbReference type="PROSITE" id="PS50850"/>
    </source>
</evidence>
<feature type="transmembrane region" description="Helical" evidence="7">
    <location>
        <begin position="58"/>
        <end position="77"/>
    </location>
</feature>
<accession>A0A9P3HDG1</accession>
<dbReference type="Proteomes" id="UP000827284">
    <property type="component" value="Unassembled WGS sequence"/>
</dbReference>
<feature type="transmembrane region" description="Helical" evidence="7">
    <location>
        <begin position="21"/>
        <end position="46"/>
    </location>
</feature>
<comment type="subcellular location">
    <subcellularLocation>
        <location evidence="1">Membrane</location>
        <topology evidence="1">Multi-pass membrane protein</topology>
    </subcellularLocation>
</comment>
<dbReference type="InterPro" id="IPR011701">
    <property type="entry name" value="MFS"/>
</dbReference>
<evidence type="ECO:0000313" key="9">
    <source>
        <dbReference type="EMBL" id="GJJ74639.1"/>
    </source>
</evidence>
<dbReference type="Gene3D" id="1.20.1250.20">
    <property type="entry name" value="MFS general substrate transporter like domains"/>
    <property type="match status" value="1"/>
</dbReference>
<evidence type="ECO:0000256" key="5">
    <source>
        <dbReference type="ARBA" id="ARBA00023136"/>
    </source>
</evidence>
<dbReference type="PANTHER" id="PTHR42718">
    <property type="entry name" value="MAJOR FACILITATOR SUPERFAMILY MULTIDRUG TRANSPORTER MFSC"/>
    <property type="match status" value="1"/>
</dbReference>
<comment type="caution">
    <text evidence="9">The sequence shown here is derived from an EMBL/GenBank/DDBJ whole genome shotgun (WGS) entry which is preliminary data.</text>
</comment>
<feature type="transmembrane region" description="Helical" evidence="7">
    <location>
        <begin position="238"/>
        <end position="260"/>
    </location>
</feature>
<feature type="transmembrane region" description="Helical" evidence="7">
    <location>
        <begin position="89"/>
        <end position="106"/>
    </location>
</feature>
<dbReference type="Pfam" id="PF07690">
    <property type="entry name" value="MFS_1"/>
    <property type="match status" value="1"/>
</dbReference>
<dbReference type="PANTHER" id="PTHR42718:SF9">
    <property type="entry name" value="MAJOR FACILITATOR SUPERFAMILY MULTIDRUG TRANSPORTER MFSC"/>
    <property type="match status" value="1"/>
</dbReference>
<evidence type="ECO:0000256" key="7">
    <source>
        <dbReference type="SAM" id="Phobius"/>
    </source>
</evidence>
<feature type="compositionally biased region" description="Basic and acidic residues" evidence="6">
    <location>
        <begin position="478"/>
        <end position="487"/>
    </location>
</feature>
<dbReference type="GO" id="GO:0016020">
    <property type="term" value="C:membrane"/>
    <property type="evidence" value="ECO:0007669"/>
    <property type="project" value="UniProtKB-SubCell"/>
</dbReference>
<dbReference type="OrthoDB" id="2130629at2759"/>
<feature type="transmembrane region" description="Helical" evidence="7">
    <location>
        <begin position="410"/>
        <end position="431"/>
    </location>
</feature>
<organism evidence="9 10">
    <name type="scientific">Entomortierella parvispora</name>
    <dbReference type="NCBI Taxonomy" id="205924"/>
    <lineage>
        <taxon>Eukaryota</taxon>
        <taxon>Fungi</taxon>
        <taxon>Fungi incertae sedis</taxon>
        <taxon>Mucoromycota</taxon>
        <taxon>Mortierellomycotina</taxon>
        <taxon>Mortierellomycetes</taxon>
        <taxon>Mortierellales</taxon>
        <taxon>Mortierellaceae</taxon>
        <taxon>Entomortierella</taxon>
    </lineage>
</organism>
<feature type="transmembrane region" description="Helical" evidence="7">
    <location>
        <begin position="178"/>
        <end position="200"/>
    </location>
</feature>
<feature type="transmembrane region" description="Helical" evidence="7">
    <location>
        <begin position="345"/>
        <end position="364"/>
    </location>
</feature>
<feature type="transmembrane region" description="Helical" evidence="7">
    <location>
        <begin position="320"/>
        <end position="338"/>
    </location>
</feature>
<evidence type="ECO:0000256" key="4">
    <source>
        <dbReference type="ARBA" id="ARBA00022989"/>
    </source>
</evidence>
<dbReference type="Gene3D" id="1.20.1720.10">
    <property type="entry name" value="Multidrug resistance protein D"/>
    <property type="match status" value="1"/>
</dbReference>
<dbReference type="SUPFAM" id="SSF103473">
    <property type="entry name" value="MFS general substrate transporter"/>
    <property type="match status" value="1"/>
</dbReference>
<keyword evidence="2" id="KW-0813">Transport</keyword>
<evidence type="ECO:0000256" key="1">
    <source>
        <dbReference type="ARBA" id="ARBA00004141"/>
    </source>
</evidence>
<evidence type="ECO:0000256" key="2">
    <source>
        <dbReference type="ARBA" id="ARBA00022448"/>
    </source>
</evidence>
<feature type="region of interest" description="Disordered" evidence="6">
    <location>
        <begin position="478"/>
        <end position="544"/>
    </location>
</feature>
<evidence type="ECO:0000256" key="3">
    <source>
        <dbReference type="ARBA" id="ARBA00022692"/>
    </source>
</evidence>
<feature type="transmembrane region" description="Helical" evidence="7">
    <location>
        <begin position="118"/>
        <end position="139"/>
    </location>
</feature>
<keyword evidence="5 7" id="KW-0472">Membrane</keyword>
<feature type="transmembrane region" description="Helical" evidence="7">
    <location>
        <begin position="151"/>
        <end position="172"/>
    </location>
</feature>
<dbReference type="EMBL" id="BQFW01000009">
    <property type="protein sequence ID" value="GJJ74639.1"/>
    <property type="molecule type" value="Genomic_DNA"/>
</dbReference>
<keyword evidence="3 7" id="KW-0812">Transmembrane</keyword>
<reference evidence="9" key="2">
    <citation type="journal article" date="2022" name="Microbiol. Resour. Announc.">
        <title>Whole-Genome Sequence of Entomortierella parvispora E1425, a Mucoromycotan Fungus Associated with Burkholderiaceae-Related Endosymbiotic Bacteria.</title>
        <authorList>
            <person name="Herlambang A."/>
            <person name="Guo Y."/>
            <person name="Takashima Y."/>
            <person name="Narisawa K."/>
            <person name="Ohta H."/>
            <person name="Nishizawa T."/>
        </authorList>
    </citation>
    <scope>NUCLEOTIDE SEQUENCE</scope>
    <source>
        <strain evidence="9">E1425</strain>
    </source>
</reference>
<feature type="transmembrane region" description="Helical" evidence="7">
    <location>
        <begin position="212"/>
        <end position="232"/>
    </location>
</feature>
<name>A0A9P3HDG1_9FUNG</name>
<dbReference type="InterPro" id="IPR036259">
    <property type="entry name" value="MFS_trans_sf"/>
</dbReference>
<gene>
    <name evidence="9" type="ORF">EMPS_06997</name>
</gene>
<keyword evidence="4 7" id="KW-1133">Transmembrane helix</keyword>
<sequence>MEDIVTKPQRTFLQSLKENKGLLLAIVSFAQMLDIINVASVTIVLPKVMVDVGYKVDQLQWVSSAYSLAYGAFLLLGGRLGDLFGHRNIYILGVTWFSIWSIVNGFSHSPVMLSISRALQGMGAGFTVPSALAILTTTYPVGPERTRALSIFGGTGAVGSVVGVLMGGILGSTIGWRWLFYITGIIGSSLVIAGFLVIPADQSQGKVEDRRIDFIGLTFFSAGIVTIIYYLSEGPASGWAVAKTLTPLIVGLVLLVAFVVVEYKIDYPIMPLHIWRSRRLVGACATALVMMAAMNAHFYFTSLAFQNVLGYSPLRTSLAFIVHGVGAIIGVGILSVVVNKVRTKIIIIVGWLFLIASGVLWAQLKAGNSYWSVPFPALILNLIAMVCIWLCCQINSVADAADEDQGVVGAVYNTCLQVGAPIGIAISNIVANDKNSPTAVGAQLLPGYRDAFYSYVVLAAVGLVVTLIVNPNNDSFKKGKQPDIEQKIEEEDDATEIRVPAPLNNDKEEIQESNIYEQTSSKTIDSAPATVFEGSSASLEKPIH</sequence>
<reference evidence="9" key="1">
    <citation type="submission" date="2021-11" db="EMBL/GenBank/DDBJ databases">
        <authorList>
            <person name="Herlambang A."/>
            <person name="Guo Y."/>
            <person name="Takashima Y."/>
            <person name="Nishizawa T."/>
        </authorList>
    </citation>
    <scope>NUCLEOTIDE SEQUENCE</scope>
    <source>
        <strain evidence="9">E1425</strain>
    </source>
</reference>
<feature type="domain" description="Major facilitator superfamily (MFS) profile" evidence="8">
    <location>
        <begin position="23"/>
        <end position="474"/>
    </location>
</feature>
<feature type="compositionally biased region" description="Polar residues" evidence="6">
    <location>
        <begin position="512"/>
        <end position="524"/>
    </location>
</feature>
<keyword evidence="10" id="KW-1185">Reference proteome</keyword>
<evidence type="ECO:0000313" key="10">
    <source>
        <dbReference type="Proteomes" id="UP000827284"/>
    </source>
</evidence>
<proteinExistence type="predicted"/>
<dbReference type="GO" id="GO:0022857">
    <property type="term" value="F:transmembrane transporter activity"/>
    <property type="evidence" value="ECO:0007669"/>
    <property type="project" value="InterPro"/>
</dbReference>
<dbReference type="InterPro" id="IPR020846">
    <property type="entry name" value="MFS_dom"/>
</dbReference>
<dbReference type="AlphaFoldDB" id="A0A9P3HDG1"/>
<feature type="transmembrane region" description="Helical" evidence="7">
    <location>
        <begin position="280"/>
        <end position="300"/>
    </location>
</feature>
<protein>
    <recommendedName>
        <fullName evidence="8">Major facilitator superfamily (MFS) profile domain-containing protein</fullName>
    </recommendedName>
</protein>